<evidence type="ECO:0000256" key="7">
    <source>
        <dbReference type="RuleBase" id="RU004249"/>
    </source>
</evidence>
<evidence type="ECO:0000256" key="3">
    <source>
        <dbReference type="ARBA" id="ARBA00022741"/>
    </source>
</evidence>
<evidence type="ECO:0000313" key="10">
    <source>
        <dbReference type="EMBL" id="HGQ18828.1"/>
    </source>
</evidence>
<evidence type="ECO:0000256" key="2">
    <source>
        <dbReference type="ARBA" id="ARBA00022679"/>
    </source>
</evidence>
<comment type="caution">
    <text evidence="9">The sequence shown here is derived from an EMBL/GenBank/DDBJ whole genome shotgun (WGS) entry which is preliminary data.</text>
</comment>
<name>A0A7J3I8F4_9CREN</name>
<dbReference type="GO" id="GO:0005524">
    <property type="term" value="F:ATP binding"/>
    <property type="evidence" value="ECO:0007669"/>
    <property type="project" value="UniProtKB-KW"/>
</dbReference>
<reference evidence="9" key="1">
    <citation type="journal article" date="2020" name="mSystems">
        <title>Genome- and Community-Level Interaction Insights into Carbon Utilization and Element Cycling Functions of Hydrothermarchaeota in Hydrothermal Sediment.</title>
        <authorList>
            <person name="Zhou Z."/>
            <person name="Liu Y."/>
            <person name="Xu W."/>
            <person name="Pan J."/>
            <person name="Luo Z.H."/>
            <person name="Li M."/>
        </authorList>
    </citation>
    <scope>NUCLEOTIDE SEQUENCE [LARGE SCALE GENOMIC DNA]</scope>
    <source>
        <strain evidence="9">SpSt-618</strain>
        <strain evidence="10">SpSt-657</strain>
    </source>
</reference>
<dbReference type="SUPFAM" id="SSF53633">
    <property type="entry name" value="Carbamate kinase-like"/>
    <property type="match status" value="1"/>
</dbReference>
<proteinExistence type="inferred from homology"/>
<dbReference type="Pfam" id="PF00696">
    <property type="entry name" value="AA_kinase"/>
    <property type="match status" value="1"/>
</dbReference>
<comment type="pathway">
    <text evidence="7">Amino-acid biosynthesis; L-methionine biosynthesis via de novo pathway; L-homoserine from L-aspartate: step 1/3.</text>
</comment>
<dbReference type="EMBL" id="DTAI01000143">
    <property type="protein sequence ID" value="HGN36887.1"/>
    <property type="molecule type" value="Genomic_DNA"/>
</dbReference>
<comment type="catalytic activity">
    <reaction evidence="6">
        <text>L-aspartate + ATP = 4-phospho-L-aspartate + ADP</text>
        <dbReference type="Rhea" id="RHEA:23776"/>
        <dbReference type="ChEBI" id="CHEBI:29991"/>
        <dbReference type="ChEBI" id="CHEBI:30616"/>
        <dbReference type="ChEBI" id="CHEBI:57535"/>
        <dbReference type="ChEBI" id="CHEBI:456216"/>
        <dbReference type="EC" id="2.7.2.4"/>
    </reaction>
</comment>
<comment type="pathway">
    <text evidence="7">Amino-acid biosynthesis; L-lysine biosynthesis via DAP pathway; (S)-tetrahydrodipicolinate from L-aspartate: step 1/4.</text>
</comment>
<dbReference type="NCBIfam" id="TIGR00657">
    <property type="entry name" value="asp_kinases"/>
    <property type="match status" value="1"/>
</dbReference>
<evidence type="ECO:0000256" key="6">
    <source>
        <dbReference type="RuleBase" id="RU003448"/>
    </source>
</evidence>
<dbReference type="GO" id="GO:0009090">
    <property type="term" value="P:homoserine biosynthetic process"/>
    <property type="evidence" value="ECO:0007669"/>
    <property type="project" value="TreeGrafter"/>
</dbReference>
<keyword evidence="4 6" id="KW-0418">Kinase</keyword>
<feature type="domain" description="Aspartate/glutamate/uridylate kinase" evidence="8">
    <location>
        <begin position="6"/>
        <end position="271"/>
    </location>
</feature>
<dbReference type="AlphaFoldDB" id="A0A7J3I8F4"/>
<dbReference type="UniPathway" id="UPA00034">
    <property type="reaction ID" value="UER00015"/>
</dbReference>
<dbReference type="PANTHER" id="PTHR21499:SF70">
    <property type="entry name" value="ASPARTOKINASE"/>
    <property type="match status" value="1"/>
</dbReference>
<dbReference type="InterPro" id="IPR036393">
    <property type="entry name" value="AceGlu_kinase-like_sf"/>
</dbReference>
<dbReference type="GO" id="GO:0004072">
    <property type="term" value="F:aspartate kinase activity"/>
    <property type="evidence" value="ECO:0007669"/>
    <property type="project" value="UniProtKB-EC"/>
</dbReference>
<dbReference type="GO" id="GO:0009089">
    <property type="term" value="P:lysine biosynthetic process via diaminopimelate"/>
    <property type="evidence" value="ECO:0007669"/>
    <property type="project" value="UniProtKB-UniPathway"/>
</dbReference>
<dbReference type="InterPro" id="IPR001048">
    <property type="entry name" value="Asp/Glu/Uridylate_kinase"/>
</dbReference>
<dbReference type="PANTHER" id="PTHR21499">
    <property type="entry name" value="ASPARTATE KINASE"/>
    <property type="match status" value="1"/>
</dbReference>
<dbReference type="InterPro" id="IPR001341">
    <property type="entry name" value="Asp_kinase"/>
</dbReference>
<dbReference type="EMBL" id="DTBZ01000145">
    <property type="protein sequence ID" value="HGQ18828.1"/>
    <property type="molecule type" value="Genomic_DNA"/>
</dbReference>
<comment type="similarity">
    <text evidence="1 6">Belongs to the aspartokinase family.</text>
</comment>
<keyword evidence="3" id="KW-0547">Nucleotide-binding</keyword>
<evidence type="ECO:0000259" key="8">
    <source>
        <dbReference type="Pfam" id="PF00696"/>
    </source>
</evidence>
<sequence>MNGKQLCVTKIGGSLLKDSKSYLYSAQKIKEIFIENGYKTIIVVSAAKGITDKLIEVAKGSQNALNYVNEKYLEIARELNSVKIIRRVEEELKRLKTVANAIGGGGVDLSIYDLLLSFGERISKILMVGALESIGVNALELHANDLIVTNENFSDASIDYISTSANLEKLYSSIIDNPAIPVVEGFIGATMDGRITTLGRGGSDYTATAIASLLNIDRVYLVTDVDGIMTTDPDTIKTAKLVKVMSYRESLEAALHGAKRINPKAFEPLEKFYSSKLVIGSWSRFGTEIVKEIPRELWGPKVVMNRSTQNMPYIAIVGEGTSTTRFIRRVLEVIDENGMDVLGVQSYIYRPSLLIYVSPTYEFKLLSLLHRELFEGDER</sequence>
<protein>
    <recommendedName>
        <fullName evidence="6">Aspartokinase</fullName>
        <ecNumber evidence="6">2.7.2.4</ecNumber>
    </recommendedName>
</protein>
<accession>A0A7J3I8F4</accession>
<dbReference type="GO" id="GO:0005829">
    <property type="term" value="C:cytosol"/>
    <property type="evidence" value="ECO:0007669"/>
    <property type="project" value="TreeGrafter"/>
</dbReference>
<keyword evidence="2 6" id="KW-0808">Transferase</keyword>
<evidence type="ECO:0000256" key="5">
    <source>
        <dbReference type="ARBA" id="ARBA00022840"/>
    </source>
</evidence>
<dbReference type="Gene3D" id="3.40.1160.10">
    <property type="entry name" value="Acetylglutamate kinase-like"/>
    <property type="match status" value="1"/>
</dbReference>
<evidence type="ECO:0000313" key="9">
    <source>
        <dbReference type="EMBL" id="HGN36887.1"/>
    </source>
</evidence>
<keyword evidence="7" id="KW-0028">Amino-acid biosynthesis</keyword>
<evidence type="ECO:0000256" key="4">
    <source>
        <dbReference type="ARBA" id="ARBA00022777"/>
    </source>
</evidence>
<dbReference type="UniPathway" id="UPA00050">
    <property type="reaction ID" value="UER00461"/>
</dbReference>
<organism evidence="9">
    <name type="scientific">Ignisphaera aggregans</name>
    <dbReference type="NCBI Taxonomy" id="334771"/>
    <lineage>
        <taxon>Archaea</taxon>
        <taxon>Thermoproteota</taxon>
        <taxon>Thermoprotei</taxon>
        <taxon>Desulfurococcales</taxon>
        <taxon>Desulfurococcaceae</taxon>
        <taxon>Ignisphaera</taxon>
    </lineage>
</organism>
<dbReference type="EC" id="2.7.2.4" evidence="6"/>
<gene>
    <name evidence="9" type="ORF">ENT87_05005</name>
    <name evidence="10" type="ORF">ENU30_07655</name>
</gene>
<dbReference type="GO" id="GO:0009088">
    <property type="term" value="P:threonine biosynthetic process"/>
    <property type="evidence" value="ECO:0007669"/>
    <property type="project" value="UniProtKB-UniPathway"/>
</dbReference>
<evidence type="ECO:0000256" key="1">
    <source>
        <dbReference type="ARBA" id="ARBA00010122"/>
    </source>
</evidence>
<keyword evidence="5" id="KW-0067">ATP-binding</keyword>
<dbReference type="UniPathway" id="UPA00051">
    <property type="reaction ID" value="UER00462"/>
</dbReference>
<comment type="pathway">
    <text evidence="7">Amino-acid biosynthesis; L-threonine biosynthesis; L-threonine from L-aspartate: step 1/5.</text>
</comment>